<dbReference type="EMBL" id="HBUE01333664">
    <property type="protein sequence ID" value="CAG6594857.1"/>
    <property type="molecule type" value="Transcribed_RNA"/>
</dbReference>
<sequence length="113" mass="12963">MFIRISLPLVTTDVCDSYQSLSINQLLSSFKRFDEVCNSQNVHRTISLALGWHGTAWWPLAVRLPSQNGTWEVHGCCLGLVINFHKEDAGISVGNNLHLKQANRFYLFFYIYE</sequence>
<proteinExistence type="predicted"/>
<organism evidence="1">
    <name type="scientific">Culex pipiens</name>
    <name type="common">House mosquito</name>
    <dbReference type="NCBI Taxonomy" id="7175"/>
    <lineage>
        <taxon>Eukaryota</taxon>
        <taxon>Metazoa</taxon>
        <taxon>Ecdysozoa</taxon>
        <taxon>Arthropoda</taxon>
        <taxon>Hexapoda</taxon>
        <taxon>Insecta</taxon>
        <taxon>Pterygota</taxon>
        <taxon>Neoptera</taxon>
        <taxon>Endopterygota</taxon>
        <taxon>Diptera</taxon>
        <taxon>Nematocera</taxon>
        <taxon>Culicoidea</taxon>
        <taxon>Culicidae</taxon>
        <taxon>Culicinae</taxon>
        <taxon>Culicini</taxon>
        <taxon>Culex</taxon>
        <taxon>Culex</taxon>
    </lineage>
</organism>
<protein>
    <submittedName>
        <fullName evidence="1">(northern house mosquito) hypothetical protein</fullName>
    </submittedName>
</protein>
<dbReference type="AlphaFoldDB" id="A0A8D8KW13"/>
<dbReference type="EMBL" id="HBUE01226922">
    <property type="protein sequence ID" value="CAG6542748.1"/>
    <property type="molecule type" value="Transcribed_RNA"/>
</dbReference>
<accession>A0A8D8KW13</accession>
<evidence type="ECO:0000313" key="1">
    <source>
        <dbReference type="EMBL" id="CAG6594857.1"/>
    </source>
</evidence>
<name>A0A8D8KW13_CULPI</name>
<reference evidence="1" key="1">
    <citation type="submission" date="2021-05" db="EMBL/GenBank/DDBJ databases">
        <authorList>
            <person name="Alioto T."/>
            <person name="Alioto T."/>
            <person name="Gomez Garrido J."/>
        </authorList>
    </citation>
    <scope>NUCLEOTIDE SEQUENCE</scope>
</reference>